<dbReference type="GO" id="GO:0005886">
    <property type="term" value="C:plasma membrane"/>
    <property type="evidence" value="ECO:0007669"/>
    <property type="project" value="UniProtKB-SubCell"/>
</dbReference>
<dbReference type="CDD" id="cd06261">
    <property type="entry name" value="TM_PBP2"/>
    <property type="match status" value="1"/>
</dbReference>
<keyword evidence="2 7" id="KW-0813">Transport</keyword>
<evidence type="ECO:0000256" key="4">
    <source>
        <dbReference type="ARBA" id="ARBA00022692"/>
    </source>
</evidence>
<feature type="transmembrane region" description="Helical" evidence="7">
    <location>
        <begin position="7"/>
        <end position="29"/>
    </location>
</feature>
<dbReference type="RefSeq" id="WP_109823567.1">
    <property type="nucleotide sequence ID" value="NZ_QGKL01000031.1"/>
</dbReference>
<evidence type="ECO:0000256" key="6">
    <source>
        <dbReference type="ARBA" id="ARBA00023136"/>
    </source>
</evidence>
<name>A0A317CBQ8_9GAMM</name>
<dbReference type="InterPro" id="IPR000515">
    <property type="entry name" value="MetI-like"/>
</dbReference>
<evidence type="ECO:0000256" key="5">
    <source>
        <dbReference type="ARBA" id="ARBA00022989"/>
    </source>
</evidence>
<keyword evidence="10" id="KW-1185">Reference proteome</keyword>
<dbReference type="PANTHER" id="PTHR30151:SF20">
    <property type="entry name" value="ABC TRANSPORTER PERMEASE PROTEIN HI_0355-RELATED"/>
    <property type="match status" value="1"/>
</dbReference>
<sequence length="260" mass="28296">MIRSIITTLGILLAWHVVILVLAPPRFIFPGPWDVMVAFVDNFSLLIENLAITSVEIVVGLFIGCVLGMLSALLLISFDGARRWLLPVLVVSQAIPVFALAPLLTLWFGYGIAPKIIMASLIIFFPVSAACHDGLRYAPTSRLDLARTMGASNWAILRHIRLPSALPAIASGVRVAAAVAPIGAVVGEWVGSSKGLGYIMLHANARMQTDLMFAALFLLCLASVALYFSVNRLLDNLLSWQADTTRHNQFQYSQQGTPRQ</sequence>
<keyword evidence="6 7" id="KW-0472">Membrane</keyword>
<protein>
    <submittedName>
        <fullName evidence="9">ABC transporter permease</fullName>
    </submittedName>
</protein>
<dbReference type="PANTHER" id="PTHR30151">
    <property type="entry name" value="ALKANE SULFONATE ABC TRANSPORTER-RELATED, MEMBRANE SUBUNIT"/>
    <property type="match status" value="1"/>
</dbReference>
<comment type="caution">
    <text evidence="9">The sequence shown here is derived from an EMBL/GenBank/DDBJ whole genome shotgun (WGS) entry which is preliminary data.</text>
</comment>
<dbReference type="EMBL" id="QGKL01000031">
    <property type="protein sequence ID" value="PWQ95988.1"/>
    <property type="molecule type" value="Genomic_DNA"/>
</dbReference>
<feature type="transmembrane region" description="Helical" evidence="7">
    <location>
        <begin position="116"/>
        <end position="135"/>
    </location>
</feature>
<dbReference type="Proteomes" id="UP000245506">
    <property type="component" value="Unassembled WGS sequence"/>
</dbReference>
<evidence type="ECO:0000313" key="9">
    <source>
        <dbReference type="EMBL" id="PWQ95988.1"/>
    </source>
</evidence>
<dbReference type="SUPFAM" id="SSF161098">
    <property type="entry name" value="MetI-like"/>
    <property type="match status" value="1"/>
</dbReference>
<evidence type="ECO:0000256" key="1">
    <source>
        <dbReference type="ARBA" id="ARBA00004651"/>
    </source>
</evidence>
<dbReference type="PROSITE" id="PS50928">
    <property type="entry name" value="ABC_TM1"/>
    <property type="match status" value="1"/>
</dbReference>
<feature type="transmembrane region" description="Helical" evidence="7">
    <location>
        <begin position="49"/>
        <end position="76"/>
    </location>
</feature>
<dbReference type="OrthoDB" id="8138334at2"/>
<proteinExistence type="inferred from homology"/>
<feature type="transmembrane region" description="Helical" evidence="7">
    <location>
        <begin position="211"/>
        <end position="230"/>
    </location>
</feature>
<keyword evidence="5 7" id="KW-1133">Transmembrane helix</keyword>
<comment type="subcellular location">
    <subcellularLocation>
        <location evidence="1 7">Cell membrane</location>
        <topology evidence="1 7">Multi-pass membrane protein</topology>
    </subcellularLocation>
</comment>
<organism evidence="9 10">
    <name type="scientific">Leucothrix arctica</name>
    <dbReference type="NCBI Taxonomy" id="1481894"/>
    <lineage>
        <taxon>Bacteria</taxon>
        <taxon>Pseudomonadati</taxon>
        <taxon>Pseudomonadota</taxon>
        <taxon>Gammaproteobacteria</taxon>
        <taxon>Thiotrichales</taxon>
        <taxon>Thiotrichaceae</taxon>
        <taxon>Leucothrix</taxon>
    </lineage>
</organism>
<dbReference type="GO" id="GO:0055085">
    <property type="term" value="P:transmembrane transport"/>
    <property type="evidence" value="ECO:0007669"/>
    <property type="project" value="InterPro"/>
</dbReference>
<feature type="transmembrane region" description="Helical" evidence="7">
    <location>
        <begin position="88"/>
        <end position="110"/>
    </location>
</feature>
<evidence type="ECO:0000259" key="8">
    <source>
        <dbReference type="PROSITE" id="PS50928"/>
    </source>
</evidence>
<evidence type="ECO:0000256" key="2">
    <source>
        <dbReference type="ARBA" id="ARBA00022448"/>
    </source>
</evidence>
<evidence type="ECO:0000256" key="7">
    <source>
        <dbReference type="RuleBase" id="RU363032"/>
    </source>
</evidence>
<reference evidence="9 10" key="1">
    <citation type="submission" date="2018-05" db="EMBL/GenBank/DDBJ databases">
        <title>Leucothrix arctica sp. nov., isolated from Arctic seawater.</title>
        <authorList>
            <person name="Choi A."/>
            <person name="Baek K."/>
        </authorList>
    </citation>
    <scope>NUCLEOTIDE SEQUENCE [LARGE SCALE GENOMIC DNA]</scope>
    <source>
        <strain evidence="9 10">IMCC9719</strain>
    </source>
</reference>
<accession>A0A317CBQ8</accession>
<dbReference type="InterPro" id="IPR035906">
    <property type="entry name" value="MetI-like_sf"/>
</dbReference>
<gene>
    <name evidence="9" type="ORF">DKT75_11460</name>
</gene>
<comment type="similarity">
    <text evidence="7">Belongs to the binding-protein-dependent transport system permease family.</text>
</comment>
<dbReference type="Pfam" id="PF00528">
    <property type="entry name" value="BPD_transp_1"/>
    <property type="match status" value="1"/>
</dbReference>
<keyword evidence="3" id="KW-1003">Cell membrane</keyword>
<dbReference type="Gene3D" id="1.10.3720.10">
    <property type="entry name" value="MetI-like"/>
    <property type="match status" value="1"/>
</dbReference>
<dbReference type="AlphaFoldDB" id="A0A317CBQ8"/>
<keyword evidence="4 7" id="KW-0812">Transmembrane</keyword>
<feature type="domain" description="ABC transmembrane type-1" evidence="8">
    <location>
        <begin position="46"/>
        <end position="230"/>
    </location>
</feature>
<evidence type="ECO:0000256" key="3">
    <source>
        <dbReference type="ARBA" id="ARBA00022475"/>
    </source>
</evidence>
<evidence type="ECO:0000313" key="10">
    <source>
        <dbReference type="Proteomes" id="UP000245506"/>
    </source>
</evidence>